<comment type="caution">
    <text evidence="1">The sequence shown here is derived from an EMBL/GenBank/DDBJ whole genome shotgun (WGS) entry which is preliminary data.</text>
</comment>
<organism evidence="1 2">
    <name type="scientific">Campylobacter showae CSUNSWCD</name>
    <dbReference type="NCBI Taxonomy" id="1244083"/>
    <lineage>
        <taxon>Bacteria</taxon>
        <taxon>Pseudomonadati</taxon>
        <taxon>Campylobacterota</taxon>
        <taxon>Epsilonproteobacteria</taxon>
        <taxon>Campylobacterales</taxon>
        <taxon>Campylobacteraceae</taxon>
        <taxon>Campylobacter</taxon>
    </lineage>
</organism>
<reference evidence="1 2" key="1">
    <citation type="journal article" date="2013" name="Genome Announc.">
        <title>Genome Sequence of Campylobacter showae UNSWCD, Isolated from a Patient with Crohn's Disease.</title>
        <authorList>
            <person name="Tay A.P."/>
            <person name="Kaakoush N.O."/>
            <person name="Deshpande N.P."/>
            <person name="Chen Z."/>
            <person name="Mitchell H."/>
            <person name="Wilkins M.R."/>
        </authorList>
    </citation>
    <scope>NUCLEOTIDE SEQUENCE [LARGE SCALE GENOMIC DNA]</scope>
    <source>
        <strain evidence="1 2">CSUNSWCD</strain>
    </source>
</reference>
<dbReference type="EMBL" id="AMZQ01000007">
    <property type="protein sequence ID" value="EKU11232.1"/>
    <property type="molecule type" value="Genomic_DNA"/>
</dbReference>
<name>M5IFN8_9BACT</name>
<gene>
    <name evidence="1" type="ORF">CSUNSWCD_1858</name>
</gene>
<sequence>MSGVVNFTVVNLLLFGGRAISRAYLYFKFSLPTDFCGVKFESNSNPFRRF</sequence>
<accession>M5IFN8</accession>
<evidence type="ECO:0000313" key="2">
    <source>
        <dbReference type="Proteomes" id="UP000011939"/>
    </source>
</evidence>
<protein>
    <submittedName>
        <fullName evidence="1">Uncharacterized protein</fullName>
    </submittedName>
</protein>
<dbReference type="AlphaFoldDB" id="M5IFN8"/>
<proteinExistence type="predicted"/>
<evidence type="ECO:0000313" key="1">
    <source>
        <dbReference type="EMBL" id="EKU11232.1"/>
    </source>
</evidence>
<dbReference type="Proteomes" id="UP000011939">
    <property type="component" value="Unassembled WGS sequence"/>
</dbReference>
<dbReference type="PATRIC" id="fig|1244083.3.peg.1100"/>